<feature type="signal peptide" evidence="1">
    <location>
        <begin position="1"/>
        <end position="16"/>
    </location>
</feature>
<name>A0A562SI24_9HYPH</name>
<evidence type="ECO:0000256" key="1">
    <source>
        <dbReference type="SAM" id="SignalP"/>
    </source>
</evidence>
<feature type="chain" id="PRO_5022089153" description="Transporter" evidence="1">
    <location>
        <begin position="17"/>
        <end position="192"/>
    </location>
</feature>
<accession>A0A562SI24</accession>
<dbReference type="AlphaFoldDB" id="A0A562SI24"/>
<dbReference type="Proteomes" id="UP000320593">
    <property type="component" value="Unassembled WGS sequence"/>
</dbReference>
<protein>
    <recommendedName>
        <fullName evidence="4">Transporter</fullName>
    </recommendedName>
</protein>
<dbReference type="EMBL" id="VLLF01000011">
    <property type="protein sequence ID" value="TWI80828.1"/>
    <property type="molecule type" value="Genomic_DNA"/>
</dbReference>
<comment type="caution">
    <text evidence="2">The sequence shown here is derived from an EMBL/GenBank/DDBJ whole genome shotgun (WGS) entry which is preliminary data.</text>
</comment>
<organism evidence="2 3">
    <name type="scientific">Roseibium hamelinense</name>
    <dbReference type="NCBI Taxonomy" id="150831"/>
    <lineage>
        <taxon>Bacteria</taxon>
        <taxon>Pseudomonadati</taxon>
        <taxon>Pseudomonadota</taxon>
        <taxon>Alphaproteobacteria</taxon>
        <taxon>Hyphomicrobiales</taxon>
        <taxon>Stappiaceae</taxon>
        <taxon>Roseibium</taxon>
    </lineage>
</organism>
<keyword evidence="3" id="KW-1185">Reference proteome</keyword>
<keyword evidence="1" id="KW-0732">Signal</keyword>
<proteinExistence type="predicted"/>
<evidence type="ECO:0000313" key="3">
    <source>
        <dbReference type="Proteomes" id="UP000320593"/>
    </source>
</evidence>
<gene>
    <name evidence="2" type="ORF">JM93_04043</name>
</gene>
<evidence type="ECO:0008006" key="4">
    <source>
        <dbReference type="Google" id="ProtNLM"/>
    </source>
</evidence>
<dbReference type="RefSeq" id="WP_208995338.1">
    <property type="nucleotide sequence ID" value="NZ_SMLY01000077.1"/>
</dbReference>
<sequence>MTAAILVLGTVLPSHAQDSAAQANNPLASTTALNFQNQYTGDLTGSDRDANQFFLRYAQPFEAFGGNWIARLTVPVNTFPQAGGDDETGLGDINLFAAYLFDTGNPAVSFGFGPQVTVPSATDNALGSEKWSLGFANVLFNASNPKFQWGYLLTWQMSVAGNDDRADVNIAALQPFAFYQLGEGWYLRSAAV</sequence>
<reference evidence="2 3" key="1">
    <citation type="submission" date="2019-07" db="EMBL/GenBank/DDBJ databases">
        <title>Genomic Encyclopedia of Archaeal and Bacterial Type Strains, Phase II (KMG-II): from individual species to whole genera.</title>
        <authorList>
            <person name="Goeker M."/>
        </authorList>
    </citation>
    <scope>NUCLEOTIDE SEQUENCE [LARGE SCALE GENOMIC DNA]</scope>
    <source>
        <strain evidence="2 3">ATCC BAA-252</strain>
    </source>
</reference>
<evidence type="ECO:0000313" key="2">
    <source>
        <dbReference type="EMBL" id="TWI80828.1"/>
    </source>
</evidence>